<evidence type="ECO:0000256" key="1">
    <source>
        <dbReference type="SAM" id="SignalP"/>
    </source>
</evidence>
<evidence type="ECO:0000313" key="3">
    <source>
        <dbReference type="EMBL" id="MDN3709565.1"/>
    </source>
</evidence>
<gene>
    <name evidence="2" type="ORF">QW060_15365</name>
    <name evidence="3" type="ORF">QW060_21570</name>
</gene>
<dbReference type="EMBL" id="JAUFQU010000001">
    <property type="protein sequence ID" value="MDN3708480.1"/>
    <property type="molecule type" value="Genomic_DNA"/>
</dbReference>
<organism evidence="3 4">
    <name type="scientific">Paenimyroides ceti</name>
    <dbReference type="NCBI Taxonomy" id="395087"/>
    <lineage>
        <taxon>Bacteria</taxon>
        <taxon>Pseudomonadati</taxon>
        <taxon>Bacteroidota</taxon>
        <taxon>Flavobacteriia</taxon>
        <taxon>Flavobacteriales</taxon>
        <taxon>Flavobacteriaceae</taxon>
        <taxon>Paenimyroides</taxon>
    </lineage>
</organism>
<evidence type="ECO:0000313" key="4">
    <source>
        <dbReference type="Proteomes" id="UP001242368"/>
    </source>
</evidence>
<keyword evidence="4" id="KW-1185">Reference proteome</keyword>
<proteinExistence type="predicted"/>
<feature type="chain" id="PRO_5045032519" evidence="1">
    <location>
        <begin position="20"/>
        <end position="166"/>
    </location>
</feature>
<reference evidence="3" key="1">
    <citation type="journal article" date="2014" name="Int. J. Syst. Evol. Microbiol.">
        <title>Complete genome of a new Firmicutes species belonging to the dominant human colonic microbiota ('Ruminococcus bicirculans') reveals two chromosomes and a selective capacity to utilize plant glucans.</title>
        <authorList>
            <consortium name="NISC Comparative Sequencing Program"/>
            <person name="Wegmann U."/>
            <person name="Louis P."/>
            <person name="Goesmann A."/>
            <person name="Henrissat B."/>
            <person name="Duncan S.H."/>
            <person name="Flint H.J."/>
        </authorList>
    </citation>
    <scope>NUCLEOTIDE SEQUENCE</scope>
    <source>
        <strain evidence="3">CECT 7184</strain>
    </source>
</reference>
<sequence length="166" mass="19281">MKKLYMLLLLLLAGYNASSQYLGTDTFEFDINEEGYARLWSHDYNHTVMDLSNDIIDNEYYVFVDGNIYEVDEDYENLIGTYTSKSITIYGETYTLQKPLLGKLSLKNEATGELVKIKTTNRQIIFEPTVWEIPDVLKLWACQKGIRRILNKEETTVVVEGFFNSF</sequence>
<dbReference type="Proteomes" id="UP001242368">
    <property type="component" value="Unassembled WGS sequence"/>
</dbReference>
<reference evidence="3" key="3">
    <citation type="submission" date="2023-06" db="EMBL/GenBank/DDBJ databases">
        <authorList>
            <person name="Lucena T."/>
            <person name="Sun Q."/>
        </authorList>
    </citation>
    <scope>NUCLEOTIDE SEQUENCE</scope>
    <source>
        <strain evidence="3">CECT 7184</strain>
    </source>
</reference>
<dbReference type="EMBL" id="JAUFQU010000043">
    <property type="protein sequence ID" value="MDN3709565.1"/>
    <property type="molecule type" value="Genomic_DNA"/>
</dbReference>
<comment type="caution">
    <text evidence="3">The sequence shown here is derived from an EMBL/GenBank/DDBJ whole genome shotgun (WGS) entry which is preliminary data.</text>
</comment>
<evidence type="ECO:0000313" key="2">
    <source>
        <dbReference type="EMBL" id="MDN3708480.1"/>
    </source>
</evidence>
<name>A0ABT8CYD3_9FLAO</name>
<keyword evidence="1" id="KW-0732">Signal</keyword>
<accession>A0ABT8CYD3</accession>
<reference evidence="4" key="2">
    <citation type="journal article" date="2019" name="Int. J. Syst. Evol. Microbiol.">
        <title>The Global Catalogue of Microorganisms (GCM) 10K type strain sequencing project: providing services to taxonomists for standard genome sequencing and annotation.</title>
        <authorList>
            <consortium name="The Broad Institute Genomics Platform"/>
            <consortium name="The Broad Institute Genome Sequencing Center for Infectious Disease"/>
            <person name="Wu L."/>
            <person name="Ma J."/>
        </authorList>
    </citation>
    <scope>NUCLEOTIDE SEQUENCE [LARGE SCALE GENOMIC DNA]</scope>
    <source>
        <strain evidence="4">CECT 7184</strain>
    </source>
</reference>
<protein>
    <submittedName>
        <fullName evidence="3">Uncharacterized protein</fullName>
    </submittedName>
</protein>
<feature type="signal peptide" evidence="1">
    <location>
        <begin position="1"/>
        <end position="19"/>
    </location>
</feature>
<dbReference type="RefSeq" id="WP_290364345.1">
    <property type="nucleotide sequence ID" value="NZ_JAUFQU010000001.1"/>
</dbReference>